<sequence length="109" mass="12504">MEQIKYEEFNKVYMMVGEVISVSELEKSEKLLKLEVDFGLSGVKQILSGIKQWYKPGYLLHKQFVFVVNIEPRKMMGLESQGMILAVDSDERPILLIPLENAKNGSVIR</sequence>
<protein>
    <submittedName>
        <fullName evidence="5">Methionine--tRNA ligase</fullName>
    </submittedName>
</protein>
<reference evidence="5 6" key="1">
    <citation type="journal article" date="2020" name="Biotechnol. Biofuels">
        <title>New insights from the biogas microbiome by comprehensive genome-resolved metagenomics of nearly 1600 species originating from multiple anaerobic digesters.</title>
        <authorList>
            <person name="Campanaro S."/>
            <person name="Treu L."/>
            <person name="Rodriguez-R L.M."/>
            <person name="Kovalovszki A."/>
            <person name="Ziels R.M."/>
            <person name="Maus I."/>
            <person name="Zhu X."/>
            <person name="Kougias P.G."/>
            <person name="Basile A."/>
            <person name="Luo G."/>
            <person name="Schluter A."/>
            <person name="Konstantinidis K.T."/>
            <person name="Angelidaki I."/>
        </authorList>
    </citation>
    <scope>NUCLEOTIDE SEQUENCE [LARGE SCALE GENOMIC DNA]</scope>
    <source>
        <strain evidence="5">AS27yjCOA_202</strain>
    </source>
</reference>
<dbReference type="InterPro" id="IPR012340">
    <property type="entry name" value="NA-bd_OB-fold"/>
</dbReference>
<dbReference type="Pfam" id="PF01588">
    <property type="entry name" value="tRNA_bind"/>
    <property type="match status" value="1"/>
</dbReference>
<evidence type="ECO:0000259" key="4">
    <source>
        <dbReference type="PROSITE" id="PS50886"/>
    </source>
</evidence>
<feature type="domain" description="TRNA-binding" evidence="4">
    <location>
        <begin position="8"/>
        <end position="109"/>
    </location>
</feature>
<dbReference type="GO" id="GO:0000049">
    <property type="term" value="F:tRNA binding"/>
    <property type="evidence" value="ECO:0007669"/>
    <property type="project" value="UniProtKB-UniRule"/>
</dbReference>
<accession>A0A7X9HS54</accession>
<keyword evidence="2 3" id="KW-0694">RNA-binding</keyword>
<dbReference type="PANTHER" id="PTHR11586:SF37">
    <property type="entry name" value="TRNA-BINDING DOMAIN-CONTAINING PROTEIN"/>
    <property type="match status" value="1"/>
</dbReference>
<evidence type="ECO:0000313" key="5">
    <source>
        <dbReference type="EMBL" id="NMB91308.1"/>
    </source>
</evidence>
<evidence type="ECO:0000313" key="6">
    <source>
        <dbReference type="Proteomes" id="UP000590542"/>
    </source>
</evidence>
<dbReference type="Gene3D" id="2.40.50.140">
    <property type="entry name" value="Nucleic acid-binding proteins"/>
    <property type="match status" value="1"/>
</dbReference>
<dbReference type="InterPro" id="IPR051270">
    <property type="entry name" value="Tyrosine-tRNA_ligase_regulator"/>
</dbReference>
<dbReference type="EMBL" id="JAAZNV010000006">
    <property type="protein sequence ID" value="NMB91308.1"/>
    <property type="molecule type" value="Genomic_DNA"/>
</dbReference>
<dbReference type="PROSITE" id="PS50886">
    <property type="entry name" value="TRBD"/>
    <property type="match status" value="1"/>
</dbReference>
<dbReference type="AlphaFoldDB" id="A0A7X9HS54"/>
<evidence type="ECO:0000256" key="2">
    <source>
        <dbReference type="ARBA" id="ARBA00022884"/>
    </source>
</evidence>
<organism evidence="5 6">
    <name type="scientific">candidate division WWE3 bacterium</name>
    <dbReference type="NCBI Taxonomy" id="2053526"/>
    <lineage>
        <taxon>Bacteria</taxon>
        <taxon>Katanobacteria</taxon>
    </lineage>
</organism>
<dbReference type="InterPro" id="IPR002547">
    <property type="entry name" value="tRNA-bd_dom"/>
</dbReference>
<keyword evidence="1 3" id="KW-0820">tRNA-binding</keyword>
<dbReference type="SUPFAM" id="SSF50249">
    <property type="entry name" value="Nucleic acid-binding proteins"/>
    <property type="match status" value="1"/>
</dbReference>
<evidence type="ECO:0000256" key="1">
    <source>
        <dbReference type="ARBA" id="ARBA00022555"/>
    </source>
</evidence>
<dbReference type="GO" id="GO:0016874">
    <property type="term" value="F:ligase activity"/>
    <property type="evidence" value="ECO:0007669"/>
    <property type="project" value="UniProtKB-KW"/>
</dbReference>
<proteinExistence type="predicted"/>
<keyword evidence="5" id="KW-0436">Ligase</keyword>
<name>A0A7X9HS54_UNCKA</name>
<comment type="caution">
    <text evidence="5">The sequence shown here is derived from an EMBL/GenBank/DDBJ whole genome shotgun (WGS) entry which is preliminary data.</text>
</comment>
<gene>
    <name evidence="5" type="ORF">GYA37_00495</name>
</gene>
<evidence type="ECO:0000256" key="3">
    <source>
        <dbReference type="PROSITE-ProRule" id="PRU00209"/>
    </source>
</evidence>
<dbReference type="PANTHER" id="PTHR11586">
    <property type="entry name" value="TRNA-AMINOACYLATION COFACTOR ARC1 FAMILY MEMBER"/>
    <property type="match status" value="1"/>
</dbReference>
<dbReference type="Proteomes" id="UP000590542">
    <property type="component" value="Unassembled WGS sequence"/>
</dbReference>